<dbReference type="RefSeq" id="WP_069848999.1">
    <property type="nucleotide sequence ID" value="NZ_CP014859.1"/>
</dbReference>
<evidence type="ECO:0000256" key="1">
    <source>
        <dbReference type="ARBA" id="ARBA00022448"/>
    </source>
</evidence>
<dbReference type="GO" id="GO:0015297">
    <property type="term" value="F:antiporter activity"/>
    <property type="evidence" value="ECO:0007669"/>
    <property type="project" value="UniProtKB-KW"/>
</dbReference>
<sequence>MGVQPGLSMLGGIGFTVSLLIGELAFGADDPRAEFVKVGVLAGSLLSALAASLVLGVRNRAYRRRAETGVHPDDDAPSKSAH</sequence>
<keyword evidence="5" id="KW-0472">Membrane</keyword>
<dbReference type="InterPro" id="IPR023171">
    <property type="entry name" value="Na/H_antiporter_dom_sf"/>
</dbReference>
<protein>
    <submittedName>
        <fullName evidence="6">Na+/H+ antiporter 1</fullName>
    </submittedName>
</protein>
<proteinExistence type="predicted"/>
<keyword evidence="1" id="KW-0813">Transport</keyword>
<evidence type="ECO:0000256" key="2">
    <source>
        <dbReference type="ARBA" id="ARBA00022449"/>
    </source>
</evidence>
<organism evidence="6 7">
    <name type="scientific">Actinoalloteichus hymeniacidonis</name>
    <dbReference type="NCBI Taxonomy" id="340345"/>
    <lineage>
        <taxon>Bacteria</taxon>
        <taxon>Bacillati</taxon>
        <taxon>Actinomycetota</taxon>
        <taxon>Actinomycetes</taxon>
        <taxon>Pseudonocardiales</taxon>
        <taxon>Pseudonocardiaceae</taxon>
        <taxon>Actinoalloteichus</taxon>
    </lineage>
</organism>
<dbReference type="Pfam" id="PF06965">
    <property type="entry name" value="Na_H_antiport_1"/>
    <property type="match status" value="1"/>
</dbReference>
<evidence type="ECO:0000313" key="6">
    <source>
        <dbReference type="EMBL" id="AOS63295.1"/>
    </source>
</evidence>
<dbReference type="GO" id="GO:0006814">
    <property type="term" value="P:sodium ion transport"/>
    <property type="evidence" value="ECO:0007669"/>
    <property type="project" value="InterPro"/>
</dbReference>
<dbReference type="Proteomes" id="UP000095210">
    <property type="component" value="Chromosome"/>
</dbReference>
<dbReference type="InterPro" id="IPR004670">
    <property type="entry name" value="NhaA"/>
</dbReference>
<dbReference type="KEGG" id="ahm:TL08_12405"/>
<feature type="transmembrane region" description="Helical" evidence="5">
    <location>
        <begin position="38"/>
        <end position="57"/>
    </location>
</feature>
<name>A0AAC9HQ11_9PSEU</name>
<evidence type="ECO:0000256" key="3">
    <source>
        <dbReference type="ARBA" id="ARBA00023053"/>
    </source>
</evidence>
<dbReference type="GO" id="GO:0016020">
    <property type="term" value="C:membrane"/>
    <property type="evidence" value="ECO:0007669"/>
    <property type="project" value="InterPro"/>
</dbReference>
<keyword evidence="4" id="KW-0406">Ion transport</keyword>
<keyword evidence="7" id="KW-1185">Reference proteome</keyword>
<dbReference type="EMBL" id="CP014859">
    <property type="protein sequence ID" value="AOS63295.1"/>
    <property type="molecule type" value="Genomic_DNA"/>
</dbReference>
<keyword evidence="3" id="KW-0915">Sodium</keyword>
<evidence type="ECO:0000256" key="5">
    <source>
        <dbReference type="SAM" id="Phobius"/>
    </source>
</evidence>
<keyword evidence="2" id="KW-0050">Antiport</keyword>
<evidence type="ECO:0000256" key="4">
    <source>
        <dbReference type="ARBA" id="ARBA00023065"/>
    </source>
</evidence>
<accession>A0AAC9HQ11</accession>
<dbReference type="AlphaFoldDB" id="A0AAC9HQ11"/>
<gene>
    <name evidence="6" type="ORF">TL08_12405</name>
</gene>
<dbReference type="GO" id="GO:0006885">
    <property type="term" value="P:regulation of pH"/>
    <property type="evidence" value="ECO:0007669"/>
    <property type="project" value="InterPro"/>
</dbReference>
<feature type="transmembrane region" description="Helical" evidence="5">
    <location>
        <begin position="7"/>
        <end position="26"/>
    </location>
</feature>
<keyword evidence="5" id="KW-1133">Transmembrane helix</keyword>
<reference evidence="7" key="1">
    <citation type="submission" date="2016-03" db="EMBL/GenBank/DDBJ databases">
        <title>Complete genome sequence of the type strain Actinoalloteichus hymeniacidonis DSM 45092.</title>
        <authorList>
            <person name="Schaffert L."/>
            <person name="Albersmeier A."/>
            <person name="Winkler A."/>
            <person name="Kalinowski J."/>
            <person name="Zotchev S."/>
            <person name="Ruckert C."/>
        </authorList>
    </citation>
    <scope>NUCLEOTIDE SEQUENCE [LARGE SCALE GENOMIC DNA]</scope>
    <source>
        <strain evidence="7">HPA177(T) (DSM 45092(T))</strain>
    </source>
</reference>
<evidence type="ECO:0000313" key="7">
    <source>
        <dbReference type="Proteomes" id="UP000095210"/>
    </source>
</evidence>
<keyword evidence="5" id="KW-0812">Transmembrane</keyword>
<dbReference type="Gene3D" id="1.20.1530.10">
    <property type="entry name" value="Na+/H+ antiporter like domain"/>
    <property type="match status" value="1"/>
</dbReference>